<proteinExistence type="predicted"/>
<gene>
    <name evidence="1" type="ORF">HLB44_27005</name>
</gene>
<sequence>MKLRRTCKEVTRLVLESEDRSLSAVEKIALQFHWRACEACTRFREQARTMRRAMDRWRSYRDEG</sequence>
<evidence type="ECO:0000313" key="2">
    <source>
        <dbReference type="Proteomes" id="UP000737171"/>
    </source>
</evidence>
<protein>
    <submittedName>
        <fullName evidence="1">Zf-HC2 domain-containing protein</fullName>
    </submittedName>
</protein>
<evidence type="ECO:0000313" key="1">
    <source>
        <dbReference type="EMBL" id="NRF70659.1"/>
    </source>
</evidence>
<dbReference type="EMBL" id="JABRWJ010000009">
    <property type="protein sequence ID" value="NRF70659.1"/>
    <property type="molecule type" value="Genomic_DNA"/>
</dbReference>
<reference evidence="1 2" key="1">
    <citation type="submission" date="2020-05" db="EMBL/GenBank/DDBJ databases">
        <title>Aquincola sp. isolate from soil.</title>
        <authorList>
            <person name="Han J."/>
            <person name="Kim D.-U."/>
        </authorList>
    </citation>
    <scope>NUCLEOTIDE SEQUENCE [LARGE SCALE GENOMIC DNA]</scope>
    <source>
        <strain evidence="1 2">S2</strain>
    </source>
</reference>
<name>A0ABX2EQA1_9BURK</name>
<dbReference type="RefSeq" id="WP_173130236.1">
    <property type="nucleotide sequence ID" value="NZ_JABRWJ010000009.1"/>
</dbReference>
<accession>A0ABX2EQA1</accession>
<organism evidence="1 2">
    <name type="scientific">Pseudaquabacterium terrae</name>
    <dbReference type="NCBI Taxonomy" id="2732868"/>
    <lineage>
        <taxon>Bacteria</taxon>
        <taxon>Pseudomonadati</taxon>
        <taxon>Pseudomonadota</taxon>
        <taxon>Betaproteobacteria</taxon>
        <taxon>Burkholderiales</taxon>
        <taxon>Sphaerotilaceae</taxon>
        <taxon>Pseudaquabacterium</taxon>
    </lineage>
</organism>
<dbReference type="Proteomes" id="UP000737171">
    <property type="component" value="Unassembled WGS sequence"/>
</dbReference>
<keyword evidence="2" id="KW-1185">Reference proteome</keyword>
<comment type="caution">
    <text evidence="1">The sequence shown here is derived from an EMBL/GenBank/DDBJ whole genome shotgun (WGS) entry which is preliminary data.</text>
</comment>